<dbReference type="SUPFAM" id="SSF47090">
    <property type="entry name" value="PGBD-like"/>
    <property type="match status" value="2"/>
</dbReference>
<dbReference type="Pfam" id="PF01471">
    <property type="entry name" value="PG_binding_1"/>
    <property type="match status" value="1"/>
</dbReference>
<gene>
    <name evidence="3" type="ORF">FXF68_08795</name>
</gene>
<dbReference type="InterPro" id="IPR036365">
    <property type="entry name" value="PGBD-like_sf"/>
</dbReference>
<dbReference type="InterPro" id="IPR036366">
    <property type="entry name" value="PGBDSf"/>
</dbReference>
<proteinExistence type="predicted"/>
<evidence type="ECO:0000259" key="2">
    <source>
        <dbReference type="Pfam" id="PF01471"/>
    </source>
</evidence>
<reference evidence="3 4" key="1">
    <citation type="submission" date="2019-08" db="EMBL/GenBank/DDBJ databases">
        <title>Actinomadura sp. nov. CYP1-5 isolated from mountain soil.</title>
        <authorList>
            <person name="Songsumanus A."/>
            <person name="Kuncharoen N."/>
            <person name="Kudo T."/>
            <person name="Yuki M."/>
            <person name="Igarashi Y."/>
            <person name="Tanasupawat S."/>
        </authorList>
    </citation>
    <scope>NUCLEOTIDE SEQUENCE [LARGE SCALE GENOMIC DNA]</scope>
    <source>
        <strain evidence="3 4">CYP1-5</strain>
    </source>
</reference>
<dbReference type="InterPro" id="IPR002477">
    <property type="entry name" value="Peptidoglycan-bd-like"/>
</dbReference>
<sequence length="199" mass="20526">MKILNRAGLGVAVALLALGAGTGAGMGVASADGPGTDPAAARAIQEQPWVVLGPGDSDYRIASARCFLVQLGYYRACAPTSAGEGWPSDLGAALKNYQGARHLPKSGRLDVETWGALQRDGGTVGQGSARHSQVKGLQYAMRVLQSRSLVPDGQYGPATTKAVKAFQQRKGIGADGIFGPITFRAAFAKGAESRSTPGR</sequence>
<protein>
    <submittedName>
        <fullName evidence="3">Peptidoglycan-binding protein</fullName>
    </submittedName>
</protein>
<evidence type="ECO:0000313" key="3">
    <source>
        <dbReference type="EMBL" id="TYK50598.1"/>
    </source>
</evidence>
<evidence type="ECO:0000256" key="1">
    <source>
        <dbReference type="SAM" id="SignalP"/>
    </source>
</evidence>
<dbReference type="EMBL" id="VSRQ01000002">
    <property type="protein sequence ID" value="TYK50598.1"/>
    <property type="molecule type" value="Genomic_DNA"/>
</dbReference>
<comment type="caution">
    <text evidence="3">The sequence shown here is derived from an EMBL/GenBank/DDBJ whole genome shotgun (WGS) entry which is preliminary data.</text>
</comment>
<dbReference type="AlphaFoldDB" id="A0A5D3FRE4"/>
<feature type="chain" id="PRO_5023119540" evidence="1">
    <location>
        <begin position="32"/>
        <end position="199"/>
    </location>
</feature>
<keyword evidence="1" id="KW-0732">Signal</keyword>
<dbReference type="RefSeq" id="WP_148758457.1">
    <property type="nucleotide sequence ID" value="NZ_VSRQ01000002.1"/>
</dbReference>
<accession>A0A5D3FRE4</accession>
<feature type="domain" description="Peptidoglycan binding-like" evidence="2">
    <location>
        <begin position="131"/>
        <end position="185"/>
    </location>
</feature>
<name>A0A5D3FRE4_9ACTN</name>
<keyword evidence="4" id="KW-1185">Reference proteome</keyword>
<dbReference type="Gene3D" id="1.10.101.10">
    <property type="entry name" value="PGBD-like superfamily/PGBD"/>
    <property type="match status" value="2"/>
</dbReference>
<organism evidence="3 4">
    <name type="scientific">Actinomadura decatromicini</name>
    <dbReference type="NCBI Taxonomy" id="2604572"/>
    <lineage>
        <taxon>Bacteria</taxon>
        <taxon>Bacillati</taxon>
        <taxon>Actinomycetota</taxon>
        <taxon>Actinomycetes</taxon>
        <taxon>Streptosporangiales</taxon>
        <taxon>Thermomonosporaceae</taxon>
        <taxon>Actinomadura</taxon>
    </lineage>
</organism>
<dbReference type="Proteomes" id="UP000323505">
    <property type="component" value="Unassembled WGS sequence"/>
</dbReference>
<evidence type="ECO:0000313" key="4">
    <source>
        <dbReference type="Proteomes" id="UP000323505"/>
    </source>
</evidence>
<feature type="signal peptide" evidence="1">
    <location>
        <begin position="1"/>
        <end position="31"/>
    </location>
</feature>